<dbReference type="PANTHER" id="PTHR21666">
    <property type="entry name" value="PEPTIDASE-RELATED"/>
    <property type="match status" value="1"/>
</dbReference>
<dbReference type="InterPro" id="IPR003646">
    <property type="entry name" value="SH3-like_bac-type"/>
</dbReference>
<dbReference type="Pfam" id="PF01551">
    <property type="entry name" value="Peptidase_M23"/>
    <property type="match status" value="1"/>
</dbReference>
<dbReference type="SMART" id="SM00287">
    <property type="entry name" value="SH3b"/>
    <property type="match status" value="2"/>
</dbReference>
<proteinExistence type="predicted"/>
<name>A0A2N1PNJ7_9BACT</name>
<dbReference type="AlphaFoldDB" id="A0A2N1PNJ7"/>
<protein>
    <recommendedName>
        <fullName evidence="2">SH3b domain-containing protein</fullName>
    </recommendedName>
</protein>
<evidence type="ECO:0000313" key="4">
    <source>
        <dbReference type="Proteomes" id="UP000233256"/>
    </source>
</evidence>
<dbReference type="PANTHER" id="PTHR21666:SF270">
    <property type="entry name" value="MUREIN HYDROLASE ACTIVATOR ENVC"/>
    <property type="match status" value="1"/>
</dbReference>
<feature type="compositionally biased region" description="Gly residues" evidence="1">
    <location>
        <begin position="243"/>
        <end position="257"/>
    </location>
</feature>
<feature type="region of interest" description="Disordered" evidence="1">
    <location>
        <begin position="63"/>
        <end position="91"/>
    </location>
</feature>
<dbReference type="EMBL" id="PGXC01000010">
    <property type="protein sequence ID" value="PKK89923.1"/>
    <property type="molecule type" value="Genomic_DNA"/>
</dbReference>
<feature type="domain" description="SH3b" evidence="2">
    <location>
        <begin position="99"/>
        <end position="157"/>
    </location>
</feature>
<feature type="region of interest" description="Disordered" evidence="1">
    <location>
        <begin position="232"/>
        <end position="257"/>
    </location>
</feature>
<feature type="region of interest" description="Disordered" evidence="1">
    <location>
        <begin position="1"/>
        <end position="21"/>
    </location>
</feature>
<evidence type="ECO:0000259" key="2">
    <source>
        <dbReference type="SMART" id="SM00287"/>
    </source>
</evidence>
<sequence>MSKMAENYSGKKRMNMKQTESNRNSSWTATIVLIFFTLLLTLGQPAKVLSQTALEDLDSNAATSTGTQAQTPATAADNSSQTAAQPAAAATPPAAAASTWVGTVTASPSLNVRNGAWGTITGNLKKGSKVTVTGKSGEWYTIQGGGFVFAKYISRDSAEVAATEGSAPAATSWTGYVFNASTLNIRIKPWGTVVDRYEAGRAVKVIGKDAEWYKIDASGRTLFAHSSYISKDKPADSTSGSGSSNGGGVTGGGSFGGRPVAGGRISSNYGWRNCPFHGREFHNGVDIAVAGGTPIKALGPGKVIFAANSGGYGNLVKVKFDNGYIAYYAHLKSMSVTVGQRVNQNQTMGAVNSTGSSTGNHLHFELRKSDGTAVNPNSVSGVSI</sequence>
<dbReference type="InterPro" id="IPR050570">
    <property type="entry name" value="Cell_wall_metabolism_enzyme"/>
</dbReference>
<dbReference type="GO" id="GO:0004222">
    <property type="term" value="F:metalloendopeptidase activity"/>
    <property type="evidence" value="ECO:0007669"/>
    <property type="project" value="TreeGrafter"/>
</dbReference>
<feature type="domain" description="SH3b" evidence="2">
    <location>
        <begin position="172"/>
        <end position="233"/>
    </location>
</feature>
<accession>A0A2N1PNJ7</accession>
<dbReference type="Gene3D" id="2.30.30.40">
    <property type="entry name" value="SH3 Domains"/>
    <property type="match status" value="2"/>
</dbReference>
<comment type="caution">
    <text evidence="3">The sequence shown here is derived from an EMBL/GenBank/DDBJ whole genome shotgun (WGS) entry which is preliminary data.</text>
</comment>
<dbReference type="InterPro" id="IPR011055">
    <property type="entry name" value="Dup_hybrid_motif"/>
</dbReference>
<organism evidence="3 4">
    <name type="scientific">Candidatus Wallbacteria bacterium HGW-Wallbacteria-1</name>
    <dbReference type="NCBI Taxonomy" id="2013854"/>
    <lineage>
        <taxon>Bacteria</taxon>
        <taxon>Candidatus Walliibacteriota</taxon>
    </lineage>
</organism>
<reference evidence="3 4" key="1">
    <citation type="journal article" date="2017" name="ISME J.">
        <title>Potential for microbial H2 and metal transformations associated with novel bacteria and archaea in deep terrestrial subsurface sediments.</title>
        <authorList>
            <person name="Hernsdorf A.W."/>
            <person name="Amano Y."/>
            <person name="Miyakawa K."/>
            <person name="Ise K."/>
            <person name="Suzuki Y."/>
            <person name="Anantharaman K."/>
            <person name="Probst A."/>
            <person name="Burstein D."/>
            <person name="Thomas B.C."/>
            <person name="Banfield J.F."/>
        </authorList>
    </citation>
    <scope>NUCLEOTIDE SEQUENCE [LARGE SCALE GENOMIC DNA]</scope>
    <source>
        <strain evidence="3">HGW-Wallbacteria-1</strain>
    </source>
</reference>
<dbReference type="CDD" id="cd12797">
    <property type="entry name" value="M23_peptidase"/>
    <property type="match status" value="1"/>
</dbReference>
<evidence type="ECO:0000256" key="1">
    <source>
        <dbReference type="SAM" id="MobiDB-lite"/>
    </source>
</evidence>
<dbReference type="Gene3D" id="2.70.70.10">
    <property type="entry name" value="Glucose Permease (Domain IIA)"/>
    <property type="match status" value="1"/>
</dbReference>
<gene>
    <name evidence="3" type="ORF">CVV64_12285</name>
</gene>
<dbReference type="SUPFAM" id="SSF51261">
    <property type="entry name" value="Duplicated hybrid motif"/>
    <property type="match status" value="1"/>
</dbReference>
<evidence type="ECO:0000313" key="3">
    <source>
        <dbReference type="EMBL" id="PKK89923.1"/>
    </source>
</evidence>
<dbReference type="Proteomes" id="UP000233256">
    <property type="component" value="Unassembled WGS sequence"/>
</dbReference>
<dbReference type="InterPro" id="IPR016047">
    <property type="entry name" value="M23ase_b-sheet_dom"/>
</dbReference>